<dbReference type="RefSeq" id="XP_027290034.1">
    <property type="nucleotide sequence ID" value="XM_027434233.2"/>
</dbReference>
<reference evidence="10" key="3">
    <citation type="submission" date="2025-08" db="UniProtKB">
        <authorList>
            <consortium name="RefSeq"/>
        </authorList>
    </citation>
    <scope>IDENTIFICATION</scope>
    <source>
        <strain evidence="10">17A/GY</strain>
        <tissue evidence="10">Liver</tissue>
    </source>
</reference>
<dbReference type="InterPro" id="IPR018200">
    <property type="entry name" value="USP_CS"/>
</dbReference>
<evidence type="ECO:0000313" key="9">
    <source>
        <dbReference type="Proteomes" id="UP001108280"/>
    </source>
</evidence>
<organism evidence="9 10">
    <name type="scientific">Cricetulus griseus</name>
    <name type="common">Chinese hamster</name>
    <name type="synonym">Cricetulus barabensis griseus</name>
    <dbReference type="NCBI Taxonomy" id="10029"/>
    <lineage>
        <taxon>Eukaryota</taxon>
        <taxon>Metazoa</taxon>
        <taxon>Chordata</taxon>
        <taxon>Craniata</taxon>
        <taxon>Vertebrata</taxon>
        <taxon>Euteleostomi</taxon>
        <taxon>Mammalia</taxon>
        <taxon>Eutheria</taxon>
        <taxon>Euarchontoglires</taxon>
        <taxon>Glires</taxon>
        <taxon>Rodentia</taxon>
        <taxon>Myomorpha</taxon>
        <taxon>Muroidea</taxon>
        <taxon>Cricetidae</taxon>
        <taxon>Cricetinae</taxon>
        <taxon>Cricetulus</taxon>
    </lineage>
</organism>
<dbReference type="AlphaFoldDB" id="A0A9J7GKX3"/>
<dbReference type="InterPro" id="IPR028889">
    <property type="entry name" value="USP"/>
</dbReference>
<evidence type="ECO:0000256" key="2">
    <source>
        <dbReference type="ARBA" id="ARBA00022670"/>
    </source>
</evidence>
<dbReference type="Proteomes" id="UP001108280">
    <property type="component" value="Chromosome 3"/>
</dbReference>
<accession>A0A9J7GKX3</accession>
<dbReference type="InterPro" id="IPR001394">
    <property type="entry name" value="Peptidase_C19_UCH"/>
</dbReference>
<reference evidence="9" key="2">
    <citation type="journal article" date="2020" name="Biotechnol. Bioeng.">
        <title>Chromosome-scale scaffolds for the Chinese hamster reference genome assembly to facilitate the study of the CHO epigenome.</title>
        <authorList>
            <person name="Hilliard W."/>
            <person name="MacDonald M."/>
            <person name="Lee K.H."/>
        </authorList>
    </citation>
    <scope>NUCLEOTIDE SEQUENCE [LARGE SCALE GENOMIC DNA]</scope>
    <source>
        <strain evidence="9">17A/GY</strain>
    </source>
</reference>
<dbReference type="Pfam" id="PF00443">
    <property type="entry name" value="UCH"/>
    <property type="match status" value="1"/>
</dbReference>
<evidence type="ECO:0000256" key="5">
    <source>
        <dbReference type="ARBA" id="ARBA00022807"/>
    </source>
</evidence>
<dbReference type="InterPro" id="IPR050164">
    <property type="entry name" value="Peptidase_C19"/>
</dbReference>
<keyword evidence="3 6" id="KW-0833">Ubl conjugation pathway</keyword>
<feature type="domain" description="USP" evidence="8">
    <location>
        <begin position="124"/>
        <end position="420"/>
    </location>
</feature>
<evidence type="ECO:0000256" key="3">
    <source>
        <dbReference type="ARBA" id="ARBA00022786"/>
    </source>
</evidence>
<dbReference type="PROSITE" id="PS00972">
    <property type="entry name" value="USP_1"/>
    <property type="match status" value="1"/>
</dbReference>
<evidence type="ECO:0000313" key="10">
    <source>
        <dbReference type="RefSeq" id="XP_027290034.1"/>
    </source>
</evidence>
<comment type="catalytic activity">
    <reaction evidence="1 6">
        <text>Thiol-dependent hydrolysis of ester, thioester, amide, peptide and isopeptide bonds formed by the C-terminal Gly of ubiquitin (a 76-residue protein attached to proteins as an intracellular targeting signal).</text>
        <dbReference type="EC" id="3.4.19.12"/>
    </reaction>
</comment>
<proteinExistence type="inferred from homology"/>
<sequence length="568" mass="63037">MTEVQKRQHLGQVHLWRDWQKRVASIHLLPEKSAARCLQVAAGDMEAAQRLSEVESPWKAGTGCKPSSHAVDSEVSSCSYGSGDSAWSSPLAQDFHQDNAQGTAELAARGKHSASWERPLGVGVGLLNTGNSCYLNAALQCLTHTPPLANYMLSREHSQSCCHHPGSCTMCALEAQVNQSLLHSKDVMQPSKILTGAFHRQKQEDAHEFLMFTLNAMHEACLRGRKPSEESSKDSTPIYEIFGGSWRSQVRCLQCQGTSDAFSPFLDVLLDIHEADSVKQALEYLVKAEELCGENAYFCDHCQEKTPALKSLAIQGASKVLLLVLNRSSDSAGGKTDRKVRYPESLDLRPYMSQSNRGPLVYALYAVLVHAGATCHSGHYFCYVRAGNGKWYKMDDSTVTRCEVASVLSESAYLLFYVQGTDGRGDSVNRPVGTGNKAHAGKGWQKKHKRRSCVQATEPCREREEAAAQAKSLDQWKVLEENKRPESGLNLQRPGSTPPADGVGIHRARSREDWDRNRPDKENHPWHDSARFPPAPRAMDSGLPCSQEERARSKKKKKKPTWRPLPLY</sequence>
<dbReference type="GO" id="GO:0006508">
    <property type="term" value="P:proteolysis"/>
    <property type="evidence" value="ECO:0007669"/>
    <property type="project" value="UniProtKB-KW"/>
</dbReference>
<evidence type="ECO:0000256" key="7">
    <source>
        <dbReference type="SAM" id="MobiDB-lite"/>
    </source>
</evidence>
<keyword evidence="9" id="KW-1185">Reference proteome</keyword>
<evidence type="ECO:0000256" key="1">
    <source>
        <dbReference type="ARBA" id="ARBA00000707"/>
    </source>
</evidence>
<feature type="compositionally biased region" description="Basic and acidic residues" evidence="7">
    <location>
        <begin position="510"/>
        <end position="530"/>
    </location>
</feature>
<dbReference type="OrthoDB" id="420187at2759"/>
<evidence type="ECO:0000259" key="8">
    <source>
        <dbReference type="PROSITE" id="PS50235"/>
    </source>
</evidence>
<keyword evidence="4 6" id="KW-0378">Hydrolase</keyword>
<dbReference type="InterPro" id="IPR038765">
    <property type="entry name" value="Papain-like_cys_pep_sf"/>
</dbReference>
<dbReference type="PANTHER" id="PTHR24006">
    <property type="entry name" value="UBIQUITIN CARBOXYL-TERMINAL HYDROLASE"/>
    <property type="match status" value="1"/>
</dbReference>
<keyword evidence="5 6" id="KW-0788">Thiol protease</keyword>
<dbReference type="GO" id="GO:0004843">
    <property type="term" value="F:cysteine-type deubiquitinase activity"/>
    <property type="evidence" value="ECO:0007669"/>
    <property type="project" value="UniProtKB-UniRule"/>
</dbReference>
<evidence type="ECO:0000256" key="6">
    <source>
        <dbReference type="RuleBase" id="RU366025"/>
    </source>
</evidence>
<dbReference type="PANTHER" id="PTHR24006:SF651">
    <property type="entry name" value="INACTIVE UBIQUITIN CARBOXYL-TERMINAL HYDROLASE 17-LIKE PROTEIN 4-RELATED"/>
    <property type="match status" value="1"/>
</dbReference>
<keyword evidence="2 6" id="KW-0645">Protease</keyword>
<dbReference type="GO" id="GO:0042981">
    <property type="term" value="P:regulation of apoptotic process"/>
    <property type="evidence" value="ECO:0007669"/>
    <property type="project" value="TreeGrafter"/>
</dbReference>
<feature type="compositionally biased region" description="Basic residues" evidence="7">
    <location>
        <begin position="552"/>
        <end position="561"/>
    </location>
</feature>
<comment type="function">
    <text evidence="6">Deubiquitinating enzyme that removes conjugated ubiquitin from specific proteins to regulate different cellular processes.</text>
</comment>
<dbReference type="GO" id="GO:0005829">
    <property type="term" value="C:cytosol"/>
    <property type="evidence" value="ECO:0007669"/>
    <property type="project" value="TreeGrafter"/>
</dbReference>
<feature type="compositionally biased region" description="Basic and acidic residues" evidence="7">
    <location>
        <begin position="477"/>
        <end position="486"/>
    </location>
</feature>
<comment type="similarity">
    <text evidence="6">Belongs to the peptidase C19 family.</text>
</comment>
<reference evidence="9" key="1">
    <citation type="journal article" date="2018" name="Biotechnol. Bioeng.">
        <title>A reference genome of the Chinese hamster based on a hybrid assembly strategy.</title>
        <authorList>
            <person name="Rupp O."/>
            <person name="MacDonald M.L."/>
            <person name="Li S."/>
            <person name="Dhiman H."/>
            <person name="Polson S."/>
            <person name="Griep S."/>
            <person name="Heffner K."/>
            <person name="Hernandez I."/>
            <person name="Brinkrolf K."/>
            <person name="Jadhav V."/>
            <person name="Samoudi M."/>
            <person name="Hao H."/>
            <person name="Kingham B."/>
            <person name="Goesmann A."/>
            <person name="Betenbaugh M.J."/>
            <person name="Lewis N.E."/>
            <person name="Borth N."/>
            <person name="Lee K.H."/>
        </authorList>
    </citation>
    <scope>NUCLEOTIDE SEQUENCE [LARGE SCALE GENOMIC DNA]</scope>
    <source>
        <strain evidence="9">17A/GY</strain>
    </source>
</reference>
<dbReference type="GO" id="GO:0016579">
    <property type="term" value="P:protein deubiquitination"/>
    <property type="evidence" value="ECO:0007669"/>
    <property type="project" value="InterPro"/>
</dbReference>
<name>A0A9J7GKX3_CRIGR</name>
<dbReference type="SUPFAM" id="SSF54001">
    <property type="entry name" value="Cysteine proteinases"/>
    <property type="match status" value="1"/>
</dbReference>
<dbReference type="GeneID" id="113838641"/>
<dbReference type="PROSITE" id="PS50235">
    <property type="entry name" value="USP_3"/>
    <property type="match status" value="1"/>
</dbReference>
<dbReference type="KEGG" id="cge:113838641"/>
<dbReference type="FunFam" id="3.90.70.10:FF:000119">
    <property type="entry name" value="Ubiquitin specific peptidase 36"/>
    <property type="match status" value="1"/>
</dbReference>
<dbReference type="EC" id="3.4.19.12" evidence="6"/>
<dbReference type="PROSITE" id="PS00973">
    <property type="entry name" value="USP_2"/>
    <property type="match status" value="1"/>
</dbReference>
<dbReference type="GO" id="GO:0005634">
    <property type="term" value="C:nucleus"/>
    <property type="evidence" value="ECO:0007669"/>
    <property type="project" value="TreeGrafter"/>
</dbReference>
<feature type="region of interest" description="Disordered" evidence="7">
    <location>
        <begin position="427"/>
        <end position="568"/>
    </location>
</feature>
<protein>
    <recommendedName>
        <fullName evidence="6">Ubiquitin carboxyl-terminal hydrolase</fullName>
        <ecNumber evidence="6">3.4.19.12</ecNumber>
    </recommendedName>
</protein>
<evidence type="ECO:0000256" key="4">
    <source>
        <dbReference type="ARBA" id="ARBA00022801"/>
    </source>
</evidence>
<gene>
    <name evidence="10" type="primary">LOC113838641</name>
</gene>
<dbReference type="Gene3D" id="3.90.70.10">
    <property type="entry name" value="Cysteine proteinases"/>
    <property type="match status" value="1"/>
</dbReference>
<dbReference type="CDD" id="cd02661">
    <property type="entry name" value="Peptidase_C19E"/>
    <property type="match status" value="1"/>
</dbReference>